<feature type="compositionally biased region" description="Basic and acidic residues" evidence="2">
    <location>
        <begin position="83"/>
        <end position="101"/>
    </location>
</feature>
<dbReference type="Pfam" id="PF13339">
    <property type="entry name" value="AATF-Che1"/>
    <property type="match status" value="1"/>
</dbReference>
<dbReference type="Proteomes" id="UP000595437">
    <property type="component" value="Chromosome 1"/>
</dbReference>
<feature type="domain" description="AATF leucine zipper-containing" evidence="4">
    <location>
        <begin position="187"/>
        <end position="302"/>
    </location>
</feature>
<feature type="compositionally biased region" description="Acidic residues" evidence="2">
    <location>
        <begin position="102"/>
        <end position="157"/>
    </location>
</feature>
<dbReference type="GO" id="GO:0005730">
    <property type="term" value="C:nucleolus"/>
    <property type="evidence" value="ECO:0007669"/>
    <property type="project" value="TreeGrafter"/>
</dbReference>
<feature type="domain" description="Apoptosis-antagonizing transcription factor C-terminal" evidence="3">
    <location>
        <begin position="360"/>
        <end position="434"/>
    </location>
</feature>
<dbReference type="Pfam" id="PF08164">
    <property type="entry name" value="TRAUB"/>
    <property type="match status" value="1"/>
</dbReference>
<evidence type="ECO:0000256" key="1">
    <source>
        <dbReference type="ARBA" id="ARBA00008966"/>
    </source>
</evidence>
<feature type="region of interest" description="Disordered" evidence="2">
    <location>
        <begin position="24"/>
        <end position="157"/>
    </location>
</feature>
<feature type="compositionally biased region" description="Acidic residues" evidence="2">
    <location>
        <begin position="41"/>
        <end position="51"/>
    </location>
</feature>
<reference evidence="6" key="1">
    <citation type="submission" date="2021-01" db="EMBL/GenBank/DDBJ databases">
        <title>Caligus Genome Assembly.</title>
        <authorList>
            <person name="Gallardo-Escarate C."/>
        </authorList>
    </citation>
    <scope>NUCLEOTIDE SEQUENCE [LARGE SCALE GENOMIC DNA]</scope>
</reference>
<gene>
    <name evidence="5" type="ORF">FKW44_000460</name>
</gene>
<evidence type="ECO:0000313" key="6">
    <source>
        <dbReference type="Proteomes" id="UP000595437"/>
    </source>
</evidence>
<dbReference type="InterPro" id="IPR025160">
    <property type="entry name" value="AATF"/>
</dbReference>
<evidence type="ECO:0000259" key="4">
    <source>
        <dbReference type="Pfam" id="PF13339"/>
    </source>
</evidence>
<dbReference type="OrthoDB" id="5783963at2759"/>
<name>A0A7T8QUV7_CALRO</name>
<organism evidence="5 6">
    <name type="scientific">Caligus rogercresseyi</name>
    <name type="common">Sea louse</name>
    <dbReference type="NCBI Taxonomy" id="217165"/>
    <lineage>
        <taxon>Eukaryota</taxon>
        <taxon>Metazoa</taxon>
        <taxon>Ecdysozoa</taxon>
        <taxon>Arthropoda</taxon>
        <taxon>Crustacea</taxon>
        <taxon>Multicrustacea</taxon>
        <taxon>Hexanauplia</taxon>
        <taxon>Copepoda</taxon>
        <taxon>Siphonostomatoida</taxon>
        <taxon>Caligidae</taxon>
        <taxon>Caligus</taxon>
    </lineage>
</organism>
<dbReference type="EMBL" id="CP045890">
    <property type="protein sequence ID" value="QQP55955.1"/>
    <property type="molecule type" value="Genomic_DNA"/>
</dbReference>
<evidence type="ECO:0000256" key="2">
    <source>
        <dbReference type="SAM" id="MobiDB-lite"/>
    </source>
</evidence>
<evidence type="ECO:0000313" key="5">
    <source>
        <dbReference type="EMBL" id="QQP55955.1"/>
    </source>
</evidence>
<sequence>MPRKPKTLSEKLLAALEGEKVQDLIEAGAEDELPQAKTAGDSDEGSDEEIDLPSYGGVSALRAANLPSLEEVDPRYAGKKVSRKDLDEMEHEKAELGHMFEAESDEDDNKMEEDDEMISDKDIEDEEGNDEFDDESVESEDDENVDSNESTSDFDIEEEDDHFAALEDMKDAEEGSTALFESSTDAEVTKGTHIRNQLLMYDKLLEMRIQLQKVISTSMRLPKAGDSWESLRLCDFLESSLKAKGDLIQNRAELCKKRKSEEGFGEQLSKSRKIEDYEGILSRSASGFGEWRDEVLELWNEKTRLMGGKGDPISPLLRFLHKDRLINRTRVRRVEYDILGETEDWEEKEDPEIFDDGDFYHQLLRELISAKTNNWLEVQKIRSKMKKKAGVDTKASKGRKIRYDIHAKLVNFMAPSYVETMADEAKNELYSSLFGQKPKGTPEP</sequence>
<comment type="similarity">
    <text evidence="1">Belongs to the AATF family.</text>
</comment>
<evidence type="ECO:0000259" key="3">
    <source>
        <dbReference type="Pfam" id="PF08164"/>
    </source>
</evidence>
<accession>A0A7T8QUV7</accession>
<dbReference type="PANTHER" id="PTHR15565">
    <property type="entry name" value="AATF PROTEIN APOPTOSIS ANTAGONIZING TRANSCRIPTION FACTOR"/>
    <property type="match status" value="1"/>
</dbReference>
<dbReference type="AlphaFoldDB" id="A0A7T8QUV7"/>
<proteinExistence type="inferred from homology"/>
<dbReference type="InterPro" id="IPR012617">
    <property type="entry name" value="AATF_C"/>
</dbReference>
<keyword evidence="6" id="KW-1185">Reference proteome</keyword>
<protein>
    <submittedName>
        <fullName evidence="5">Protein AATF</fullName>
    </submittedName>
</protein>
<dbReference type="PANTHER" id="PTHR15565:SF0">
    <property type="entry name" value="PROTEIN AATF"/>
    <property type="match status" value="1"/>
</dbReference>
<dbReference type="InterPro" id="IPR039223">
    <property type="entry name" value="AATF/Bfr2"/>
</dbReference>